<dbReference type="InterPro" id="IPR004274">
    <property type="entry name" value="FCP1_dom"/>
</dbReference>
<dbReference type="EMBL" id="HBIH01030553">
    <property type="protein sequence ID" value="CAE0331636.1"/>
    <property type="molecule type" value="Transcribed_RNA"/>
</dbReference>
<evidence type="ECO:0000256" key="1">
    <source>
        <dbReference type="SAM" id="MobiDB-lite"/>
    </source>
</evidence>
<evidence type="ECO:0000259" key="2">
    <source>
        <dbReference type="PROSITE" id="PS50969"/>
    </source>
</evidence>
<dbReference type="InterPro" id="IPR050365">
    <property type="entry name" value="TIM50"/>
</dbReference>
<dbReference type="GO" id="GO:0016791">
    <property type="term" value="F:phosphatase activity"/>
    <property type="evidence" value="ECO:0007669"/>
    <property type="project" value="InterPro"/>
</dbReference>
<feature type="domain" description="FCP1 homology" evidence="2">
    <location>
        <begin position="94"/>
        <end position="255"/>
    </location>
</feature>
<dbReference type="EMBL" id="HBIH01030554">
    <property type="protein sequence ID" value="CAE0331637.1"/>
    <property type="molecule type" value="Transcribed_RNA"/>
</dbReference>
<feature type="compositionally biased region" description="Acidic residues" evidence="1">
    <location>
        <begin position="27"/>
        <end position="39"/>
    </location>
</feature>
<dbReference type="PANTHER" id="PTHR12210">
    <property type="entry name" value="DULLARD PROTEIN PHOSPHATASE"/>
    <property type="match status" value="1"/>
</dbReference>
<dbReference type="InterPro" id="IPR023214">
    <property type="entry name" value="HAD_sf"/>
</dbReference>
<dbReference type="InterPro" id="IPR036412">
    <property type="entry name" value="HAD-like_sf"/>
</dbReference>
<gene>
    <name evidence="3" type="ORF">SINC0208_LOCUS12270</name>
    <name evidence="4" type="ORF">SINC0208_LOCUS12271</name>
</gene>
<proteinExistence type="predicted"/>
<dbReference type="FunFam" id="3.40.50.1000:FF:000093">
    <property type="entry name" value="NLI interacting factor-like phosphatase family protein"/>
    <property type="match status" value="1"/>
</dbReference>
<accession>A0A7S3IV25</accession>
<name>A0A7S3IV25_9SPIT</name>
<organism evidence="4">
    <name type="scientific">Strombidium inclinatum</name>
    <dbReference type="NCBI Taxonomy" id="197538"/>
    <lineage>
        <taxon>Eukaryota</taxon>
        <taxon>Sar</taxon>
        <taxon>Alveolata</taxon>
        <taxon>Ciliophora</taxon>
        <taxon>Intramacronucleata</taxon>
        <taxon>Spirotrichea</taxon>
        <taxon>Oligotrichia</taxon>
        <taxon>Strombidiidae</taxon>
        <taxon>Strombidium</taxon>
    </lineage>
</organism>
<dbReference type="SUPFAM" id="SSF56784">
    <property type="entry name" value="HAD-like"/>
    <property type="match status" value="1"/>
</dbReference>
<protein>
    <recommendedName>
        <fullName evidence="2">FCP1 homology domain-containing protein</fullName>
    </recommendedName>
</protein>
<dbReference type="NCBIfam" id="TIGR02251">
    <property type="entry name" value="HIF-SF_euk"/>
    <property type="match status" value="1"/>
</dbReference>
<dbReference type="PROSITE" id="PS50969">
    <property type="entry name" value="FCP1"/>
    <property type="match status" value="1"/>
</dbReference>
<dbReference type="AlphaFoldDB" id="A0A7S3IV25"/>
<dbReference type="Pfam" id="PF03031">
    <property type="entry name" value="NIF"/>
    <property type="match status" value="1"/>
</dbReference>
<evidence type="ECO:0000313" key="3">
    <source>
        <dbReference type="EMBL" id="CAE0331636.1"/>
    </source>
</evidence>
<dbReference type="CDD" id="cd07521">
    <property type="entry name" value="HAD_FCP1-like"/>
    <property type="match status" value="1"/>
</dbReference>
<sequence>MGNVYKSQLRQLAKKLEKKKESGIVIEEGDSDDSDEFDDLGGTSKNMSDETDPSKLIDLELVKLLKFCDDLKNKYKETDEHQEEVMMKSLELGKKTKEKTLILDMDETLIAAKFEGKQQKNFKTSFSFDFQKTQIHVCLRPYLADALEKLAQIYEIVVFTAGVQEYADPILDRIDPDKTIFKRRLYRDTCIKTEQFFIKDLDVFMDREKKDMIIVDNSILSFAFDLASGVPINSFMGDEEDDKDLLYLISFLEEAFYQSDVRVACEESFKLQYFLSTVQG</sequence>
<dbReference type="SMART" id="SM00577">
    <property type="entry name" value="CPDc"/>
    <property type="match status" value="1"/>
</dbReference>
<reference evidence="4" key="1">
    <citation type="submission" date="2021-01" db="EMBL/GenBank/DDBJ databases">
        <authorList>
            <person name="Corre E."/>
            <person name="Pelletier E."/>
            <person name="Niang G."/>
            <person name="Scheremetjew M."/>
            <person name="Finn R."/>
            <person name="Kale V."/>
            <person name="Holt S."/>
            <person name="Cochrane G."/>
            <person name="Meng A."/>
            <person name="Brown T."/>
            <person name="Cohen L."/>
        </authorList>
    </citation>
    <scope>NUCLEOTIDE SEQUENCE</scope>
    <source>
        <strain evidence="4">S3</strain>
    </source>
</reference>
<dbReference type="InterPro" id="IPR011948">
    <property type="entry name" value="Dullard_phosphatase"/>
</dbReference>
<feature type="region of interest" description="Disordered" evidence="1">
    <location>
        <begin position="16"/>
        <end position="51"/>
    </location>
</feature>
<evidence type="ECO:0000313" key="4">
    <source>
        <dbReference type="EMBL" id="CAE0331637.1"/>
    </source>
</evidence>
<dbReference type="Gene3D" id="3.40.50.1000">
    <property type="entry name" value="HAD superfamily/HAD-like"/>
    <property type="match status" value="1"/>
</dbReference>